<dbReference type="PIR" id="T09147">
    <property type="entry name" value="T09147"/>
</dbReference>
<feature type="compositionally biased region" description="Basic and acidic residues" evidence="2">
    <location>
        <begin position="1"/>
        <end position="44"/>
    </location>
</feature>
<reference evidence="3" key="1">
    <citation type="journal article" date="1997" name="Planta">
        <title>Characterization of cDNAs representing five abscisic acid-responsive genes associated with somatic embryogenesis in Picea glauca, and their responses their responses to abscisic acid stereostructure.</title>
        <authorList>
            <person name="Dong J.Z."/>
            <person name="Dunstan D.I."/>
        </authorList>
    </citation>
    <scope>NUCLEOTIDE SEQUENCE</scope>
</reference>
<evidence type="ECO:0000256" key="1">
    <source>
        <dbReference type="ARBA" id="ARBA00010975"/>
    </source>
</evidence>
<protein>
    <submittedName>
        <fullName evidence="3">Lea-like protein</fullName>
    </submittedName>
</protein>
<gene>
    <name evidence="3" type="primary">EMB14</name>
</gene>
<feature type="compositionally biased region" description="Gly residues" evidence="2">
    <location>
        <begin position="55"/>
        <end position="66"/>
    </location>
</feature>
<dbReference type="EMBL" id="L47606">
    <property type="protein sequence ID" value="AAB01551.1"/>
    <property type="molecule type" value="mRNA"/>
</dbReference>
<evidence type="ECO:0000256" key="2">
    <source>
        <dbReference type="SAM" id="MobiDB-lite"/>
    </source>
</evidence>
<dbReference type="InterPro" id="IPR005513">
    <property type="entry name" value="LEA_1"/>
</dbReference>
<name>Q40841_PICGL</name>
<dbReference type="AlphaFoldDB" id="Q40841"/>
<dbReference type="GO" id="GO:0009793">
    <property type="term" value="P:embryo development ending in seed dormancy"/>
    <property type="evidence" value="ECO:0007669"/>
    <property type="project" value="InterPro"/>
</dbReference>
<dbReference type="Pfam" id="PF03760">
    <property type="entry name" value="LEA_1"/>
    <property type="match status" value="1"/>
</dbReference>
<accession>Q40841</accession>
<comment type="similarity">
    <text evidence="1">Belongs to the LEA type 1 family.</text>
</comment>
<organism evidence="3">
    <name type="scientific">Picea glauca</name>
    <name type="common">White spruce</name>
    <name type="synonym">Pinus glauca</name>
    <dbReference type="NCBI Taxonomy" id="3330"/>
    <lineage>
        <taxon>Eukaryota</taxon>
        <taxon>Viridiplantae</taxon>
        <taxon>Streptophyta</taxon>
        <taxon>Embryophyta</taxon>
        <taxon>Tracheophyta</taxon>
        <taxon>Spermatophyta</taxon>
        <taxon>Pinopsida</taxon>
        <taxon>Pinidae</taxon>
        <taxon>Conifers I</taxon>
        <taxon>Pinales</taxon>
        <taxon>Pinaceae</taxon>
        <taxon>Picea</taxon>
    </lineage>
</organism>
<proteinExistence type="evidence at transcript level"/>
<feature type="region of interest" description="Disordered" evidence="2">
    <location>
        <begin position="1"/>
        <end position="83"/>
    </location>
</feature>
<sequence>MEKVSAHNPTDKEIAREKKDDKKTEAEMRANVDKAEHRGEKEQAKQTGHRRTDNIGGGNDLTGGGTPETYDPAQTGRTGRDYV</sequence>
<evidence type="ECO:0000313" key="3">
    <source>
        <dbReference type="EMBL" id="AAB01551.1"/>
    </source>
</evidence>